<geneLocation type="plasmid" evidence="2">
    <name>plasmid2</name>
</geneLocation>
<evidence type="ECO:0000256" key="1">
    <source>
        <dbReference type="SAM" id="Coils"/>
    </source>
</evidence>
<dbReference type="AlphaFoldDB" id="A0A1Z4JT55"/>
<sequence>MLRQITKIFYGHQRLQLNSCRFFWNNPILKKVLSICLLIVLAIGCASCDSEDISDLQSQIYYLRSQKTDLEQKIAAKEEALRKQSEQLYSMAKQYNSINAYELFLQNGYSLPDFKTKAVSYIYDLTRKADLIEGYQYFLKRYPNAPQAKEANHRLYEVVYKIAEKKNTLPAYTTFLSTFTAAPNDLRETALNNAVSLKCQELSQEYQKSISQKQNDETLRDFTVEVFREFTVDKIGRRIYEEAISNKDKGDNVSFSEDYNTILKCSLFNSSNTKFSLLRDAELSKEIENIENQLKQIRQDLAKSNELVLSQLSSIQSAQNFQNNYVQEISMIVKEQSHILKQMQEPLAWDANESAWQNFCRIGMNAASVLPVSELFFGGQSKA</sequence>
<evidence type="ECO:0008006" key="4">
    <source>
        <dbReference type="Google" id="ProtNLM"/>
    </source>
</evidence>
<reference evidence="2 3" key="1">
    <citation type="submission" date="2017-06" db="EMBL/GenBank/DDBJ databases">
        <title>Genome sequencing of cyanobaciteial culture collection at National Institute for Environmental Studies (NIES).</title>
        <authorList>
            <person name="Hirose Y."/>
            <person name="Shimura Y."/>
            <person name="Fujisawa T."/>
            <person name="Nakamura Y."/>
            <person name="Kawachi M."/>
        </authorList>
    </citation>
    <scope>NUCLEOTIDE SEQUENCE [LARGE SCALE GENOMIC DNA]</scope>
    <source>
        <strain evidence="2 3">NIES-2135</strain>
        <plasmid evidence="3">Plasmid Plasmid2 dna</plasmid>
    </source>
</reference>
<accession>A0A1Z4JT55</accession>
<evidence type="ECO:0000313" key="2">
    <source>
        <dbReference type="EMBL" id="BAY59887.1"/>
    </source>
</evidence>
<proteinExistence type="predicted"/>
<gene>
    <name evidence="2" type="ORF">NIES2135_67640</name>
</gene>
<dbReference type="EMBL" id="AP018205">
    <property type="protein sequence ID" value="BAY59887.1"/>
    <property type="molecule type" value="Genomic_DNA"/>
</dbReference>
<protein>
    <recommendedName>
        <fullName evidence="4">Outer membrane lipoprotein BamD-like domain-containing protein</fullName>
    </recommendedName>
</protein>
<name>A0A1Z4JT55_LEPBY</name>
<dbReference type="Proteomes" id="UP000217895">
    <property type="component" value="Plasmid Plasmid2 dna"/>
</dbReference>
<evidence type="ECO:0000313" key="3">
    <source>
        <dbReference type="Proteomes" id="UP000217895"/>
    </source>
</evidence>
<keyword evidence="2" id="KW-0614">Plasmid</keyword>
<keyword evidence="1" id="KW-0175">Coiled coil</keyword>
<feature type="coiled-coil region" evidence="1">
    <location>
        <begin position="280"/>
        <end position="307"/>
    </location>
</feature>
<organism evidence="2 3">
    <name type="scientific">Leptolyngbya boryana NIES-2135</name>
    <dbReference type="NCBI Taxonomy" id="1973484"/>
    <lineage>
        <taxon>Bacteria</taxon>
        <taxon>Bacillati</taxon>
        <taxon>Cyanobacteriota</taxon>
        <taxon>Cyanophyceae</taxon>
        <taxon>Leptolyngbyales</taxon>
        <taxon>Leptolyngbyaceae</taxon>
        <taxon>Leptolyngbya group</taxon>
        <taxon>Leptolyngbya</taxon>
    </lineage>
</organism>
<keyword evidence="3" id="KW-1185">Reference proteome</keyword>